<organism evidence="1 2">
    <name type="scientific">Mesorhizobium plurifarium</name>
    <dbReference type="NCBI Taxonomy" id="69974"/>
    <lineage>
        <taxon>Bacteria</taxon>
        <taxon>Pseudomonadati</taxon>
        <taxon>Pseudomonadota</taxon>
        <taxon>Alphaproteobacteria</taxon>
        <taxon>Hyphomicrobiales</taxon>
        <taxon>Phyllobacteriaceae</taxon>
        <taxon>Mesorhizobium</taxon>
    </lineage>
</organism>
<dbReference type="AlphaFoldDB" id="A0A090FC54"/>
<sequence length="122" mass="13384">MWKVRIKSEALTCRMDRLLILLPRGGYYLATLATPKYRKYFQTALRKDLTHNHGHVTDFVAGNAASIAHFQKAAESFMVSGIALGVVGFWCTDRSGRCLRSEDECATSSGFVDGAAPGLSLL</sequence>
<evidence type="ECO:0000313" key="1">
    <source>
        <dbReference type="EMBL" id="CDX41438.1"/>
    </source>
</evidence>
<dbReference type="Proteomes" id="UP000046373">
    <property type="component" value="Unassembled WGS sequence"/>
</dbReference>
<reference evidence="1 2" key="1">
    <citation type="submission" date="2014-08" db="EMBL/GenBank/DDBJ databases">
        <authorList>
            <person name="Moulin Lionel"/>
        </authorList>
    </citation>
    <scope>NUCLEOTIDE SEQUENCE [LARGE SCALE GENOMIC DNA]</scope>
</reference>
<accession>A0A090FC54</accession>
<proteinExistence type="predicted"/>
<gene>
    <name evidence="1" type="ORF">MPLDJ20_330019</name>
</gene>
<protein>
    <submittedName>
        <fullName evidence="1">Uncharacterized protein</fullName>
    </submittedName>
</protein>
<dbReference type="EMBL" id="CCNB01000027">
    <property type="protein sequence ID" value="CDX41438.1"/>
    <property type="molecule type" value="Genomic_DNA"/>
</dbReference>
<evidence type="ECO:0000313" key="2">
    <source>
        <dbReference type="Proteomes" id="UP000046373"/>
    </source>
</evidence>
<name>A0A090FC54_MESPL</name>